<dbReference type="Gene3D" id="3.30.830.10">
    <property type="entry name" value="Metalloenzyme, LuxS/M16 peptidase-like"/>
    <property type="match status" value="2"/>
</dbReference>
<dbReference type="Pfam" id="PF00675">
    <property type="entry name" value="Peptidase_M16"/>
    <property type="match status" value="1"/>
</dbReference>
<evidence type="ECO:0000259" key="3">
    <source>
        <dbReference type="Pfam" id="PF00675"/>
    </source>
</evidence>
<evidence type="ECO:0000256" key="2">
    <source>
        <dbReference type="RuleBase" id="RU004447"/>
    </source>
</evidence>
<dbReference type="InterPro" id="IPR011765">
    <property type="entry name" value="Pept_M16_N"/>
</dbReference>
<evidence type="ECO:0000259" key="4">
    <source>
        <dbReference type="Pfam" id="PF05193"/>
    </source>
</evidence>
<dbReference type="PROSITE" id="PS00143">
    <property type="entry name" value="INSULINASE"/>
    <property type="match status" value="1"/>
</dbReference>
<dbReference type="SUPFAM" id="SSF63411">
    <property type="entry name" value="LuxS/MPP-like metallohydrolase"/>
    <property type="match status" value="2"/>
</dbReference>
<dbReference type="GO" id="GO:0006508">
    <property type="term" value="P:proteolysis"/>
    <property type="evidence" value="ECO:0007669"/>
    <property type="project" value="InterPro"/>
</dbReference>
<dbReference type="PANTHER" id="PTHR11851:SF49">
    <property type="entry name" value="MITOCHONDRIAL-PROCESSING PEPTIDASE SUBUNIT ALPHA"/>
    <property type="match status" value="1"/>
</dbReference>
<organism evidence="5 6">
    <name type="scientific">Dictyobacter kobayashii</name>
    <dbReference type="NCBI Taxonomy" id="2014872"/>
    <lineage>
        <taxon>Bacteria</taxon>
        <taxon>Bacillati</taxon>
        <taxon>Chloroflexota</taxon>
        <taxon>Ktedonobacteria</taxon>
        <taxon>Ktedonobacterales</taxon>
        <taxon>Dictyobacteraceae</taxon>
        <taxon>Dictyobacter</taxon>
    </lineage>
</organism>
<sequence>MPNYRMNYVRTTLNNGLRLLTTHMPGMRSASIAFFFNVGSRYEPDAISGVSHFIEHMLFKGSQQYPSAKAISDAIEGVGGNFNGSTGKELTNYTARVPGEYVSVVLQAMADMIRRPLFDPMEVEKERGVIIEELSSTQDDPQEWVNLLVDEAMWPGLPLGRDDAGSVEVVSRIQRQQMLDYLSTYYRPNSLVLSVAGNIDHEQVIEQVKQLFSDWEPADHPLWSESFPPRGVPSVRMIQKDTEQTNICLATLGTAYASSDYYPMLLINGILGDGMSSRLFQSIREDQGLAYDIGSYVNSYYETGSLVVSAGVDPSRAAPAIRAIIAELTKLCQEPVPLDELQRIKAYVRGGILLGLEGTQQMASWLGSQECLYNRVWNVDEVIAKVDAVTVEDIQRVARNCFAPEWRRLAIIGPEPLHRANYFEKLLAGA</sequence>
<evidence type="ECO:0000256" key="1">
    <source>
        <dbReference type="ARBA" id="ARBA00007261"/>
    </source>
</evidence>
<protein>
    <submittedName>
        <fullName evidence="5">Peptidase M16</fullName>
    </submittedName>
</protein>
<comment type="caution">
    <text evidence="5">The sequence shown here is derived from an EMBL/GenBank/DDBJ whole genome shotgun (WGS) entry which is preliminary data.</text>
</comment>
<dbReference type="InterPro" id="IPR007863">
    <property type="entry name" value="Peptidase_M16_C"/>
</dbReference>
<dbReference type="PANTHER" id="PTHR11851">
    <property type="entry name" value="METALLOPROTEASE"/>
    <property type="match status" value="1"/>
</dbReference>
<gene>
    <name evidence="5" type="ORF">KDK_04540</name>
</gene>
<dbReference type="Proteomes" id="UP000287188">
    <property type="component" value="Unassembled WGS sequence"/>
</dbReference>
<proteinExistence type="inferred from homology"/>
<dbReference type="InterPro" id="IPR011249">
    <property type="entry name" value="Metalloenz_LuxS/M16"/>
</dbReference>
<keyword evidence="6" id="KW-1185">Reference proteome</keyword>
<reference evidence="6" key="1">
    <citation type="submission" date="2018-12" db="EMBL/GenBank/DDBJ databases">
        <title>Tengunoibacter tsumagoiensis gen. nov., sp. nov., Dictyobacter kobayashii sp. nov., D. alpinus sp. nov., and D. joshuensis sp. nov. and description of Dictyobacteraceae fam. nov. within the order Ktedonobacterales isolated from Tengu-no-mugimeshi.</title>
        <authorList>
            <person name="Wang C.M."/>
            <person name="Zheng Y."/>
            <person name="Sakai Y."/>
            <person name="Toyoda A."/>
            <person name="Minakuchi Y."/>
            <person name="Abe K."/>
            <person name="Yokota A."/>
            <person name="Yabe S."/>
        </authorList>
    </citation>
    <scope>NUCLEOTIDE SEQUENCE [LARGE SCALE GENOMIC DNA]</scope>
    <source>
        <strain evidence="6">Uno11</strain>
    </source>
</reference>
<dbReference type="AlphaFoldDB" id="A0A402AC29"/>
<dbReference type="OrthoDB" id="9811314at2"/>
<dbReference type="GO" id="GO:0046872">
    <property type="term" value="F:metal ion binding"/>
    <property type="evidence" value="ECO:0007669"/>
    <property type="project" value="InterPro"/>
</dbReference>
<accession>A0A402AC29</accession>
<name>A0A402AC29_9CHLR</name>
<evidence type="ECO:0000313" key="6">
    <source>
        <dbReference type="Proteomes" id="UP000287188"/>
    </source>
</evidence>
<feature type="domain" description="Peptidase M16 C-terminal" evidence="4">
    <location>
        <begin position="173"/>
        <end position="346"/>
    </location>
</feature>
<dbReference type="InterPro" id="IPR050361">
    <property type="entry name" value="MPP/UQCRC_Complex"/>
</dbReference>
<dbReference type="InterPro" id="IPR001431">
    <property type="entry name" value="Pept_M16_Zn_BS"/>
</dbReference>
<evidence type="ECO:0000313" key="5">
    <source>
        <dbReference type="EMBL" id="GCE16654.1"/>
    </source>
</evidence>
<feature type="domain" description="Peptidase M16 N-terminal" evidence="3">
    <location>
        <begin position="20"/>
        <end position="161"/>
    </location>
</feature>
<dbReference type="Pfam" id="PF05193">
    <property type="entry name" value="Peptidase_M16_C"/>
    <property type="match status" value="1"/>
</dbReference>
<dbReference type="EMBL" id="BIFS01000001">
    <property type="protein sequence ID" value="GCE16654.1"/>
    <property type="molecule type" value="Genomic_DNA"/>
</dbReference>
<dbReference type="GO" id="GO:0004222">
    <property type="term" value="F:metalloendopeptidase activity"/>
    <property type="evidence" value="ECO:0007669"/>
    <property type="project" value="InterPro"/>
</dbReference>
<comment type="similarity">
    <text evidence="1 2">Belongs to the peptidase M16 family.</text>
</comment>